<organism evidence="1 2">
    <name type="scientific">Butyricimonas hominis</name>
    <dbReference type="NCBI Taxonomy" id="2763032"/>
    <lineage>
        <taxon>Bacteria</taxon>
        <taxon>Pseudomonadati</taxon>
        <taxon>Bacteroidota</taxon>
        <taxon>Bacteroidia</taxon>
        <taxon>Bacteroidales</taxon>
        <taxon>Odoribacteraceae</taxon>
        <taxon>Butyricimonas</taxon>
    </lineage>
</organism>
<dbReference type="Gene3D" id="3.30.470.10">
    <property type="match status" value="1"/>
</dbReference>
<keyword evidence="2" id="KW-1185">Reference proteome</keyword>
<proteinExistence type="predicted"/>
<evidence type="ECO:0000313" key="2">
    <source>
        <dbReference type="Proteomes" id="UP000646484"/>
    </source>
</evidence>
<keyword evidence="1" id="KW-0808">Transferase</keyword>
<dbReference type="GO" id="GO:0008483">
    <property type="term" value="F:transaminase activity"/>
    <property type="evidence" value="ECO:0007669"/>
    <property type="project" value="UniProtKB-KW"/>
</dbReference>
<dbReference type="SUPFAM" id="SSF56752">
    <property type="entry name" value="D-aminoacid aminotransferase-like PLP-dependent enzymes"/>
    <property type="match status" value="1"/>
</dbReference>
<dbReference type="Gene3D" id="3.20.10.10">
    <property type="entry name" value="D-amino Acid Aminotransferase, subunit A, domain 2"/>
    <property type="match status" value="1"/>
</dbReference>
<dbReference type="InterPro" id="IPR001544">
    <property type="entry name" value="Aminotrans_IV"/>
</dbReference>
<dbReference type="InterPro" id="IPR043132">
    <property type="entry name" value="BCAT-like_C"/>
</dbReference>
<sequence length="199" mass="22786">MESSFVETIRVNNGQFCHLAYHECRARATSLAVFGCRLEWDVAGMTVPDEARQGVVKCRVVYDTVIRDVTFSPYTFRRIGSLRLIEDNAIDYRFKSTDRVALEHVFAQRDGCDDVLVVRQGMITDTSFSNIVLEDTTGLYTPDTFLLNGTRRQRLLDEGVVRERVVPVSELYRYDRLYLINAMIGLEDNISLPLSAVRF</sequence>
<keyword evidence="1" id="KW-0032">Aminotransferase</keyword>
<dbReference type="Pfam" id="PF01063">
    <property type="entry name" value="Aminotran_4"/>
    <property type="match status" value="1"/>
</dbReference>
<reference evidence="1 2" key="1">
    <citation type="submission" date="2020-08" db="EMBL/GenBank/DDBJ databases">
        <title>Genome public.</title>
        <authorList>
            <person name="Liu C."/>
            <person name="Sun Q."/>
        </authorList>
    </citation>
    <scope>NUCLEOTIDE SEQUENCE [LARGE SCALE GENOMIC DNA]</scope>
    <source>
        <strain evidence="1 2">NSJ-56</strain>
    </source>
</reference>
<dbReference type="Proteomes" id="UP000646484">
    <property type="component" value="Unassembled WGS sequence"/>
</dbReference>
<name>A0ABR7CXM1_9BACT</name>
<accession>A0ABR7CXM1</accession>
<dbReference type="RefSeq" id="WP_186975182.1">
    <property type="nucleotide sequence ID" value="NZ_JACOOH010000002.1"/>
</dbReference>
<gene>
    <name evidence="1" type="ORF">H8S64_04710</name>
</gene>
<dbReference type="InterPro" id="IPR036038">
    <property type="entry name" value="Aminotransferase-like"/>
</dbReference>
<evidence type="ECO:0000313" key="1">
    <source>
        <dbReference type="EMBL" id="MBC5620392.1"/>
    </source>
</evidence>
<dbReference type="EMBL" id="JACOOH010000002">
    <property type="protein sequence ID" value="MBC5620392.1"/>
    <property type="molecule type" value="Genomic_DNA"/>
</dbReference>
<comment type="caution">
    <text evidence="1">The sequence shown here is derived from an EMBL/GenBank/DDBJ whole genome shotgun (WGS) entry which is preliminary data.</text>
</comment>
<dbReference type="InterPro" id="IPR043131">
    <property type="entry name" value="BCAT-like_N"/>
</dbReference>
<protein>
    <submittedName>
        <fullName evidence="1">Aminotransferase class IV</fullName>
    </submittedName>
</protein>